<name>A0A4U0Q3B3_9NEIS</name>
<dbReference type="Proteomes" id="UP000310016">
    <property type="component" value="Unassembled WGS sequence"/>
</dbReference>
<evidence type="ECO:0000313" key="3">
    <source>
        <dbReference type="Proteomes" id="UP000310016"/>
    </source>
</evidence>
<dbReference type="AlphaFoldDB" id="A0A4U0Q3B3"/>
<dbReference type="EMBL" id="SUMF01000004">
    <property type="protein sequence ID" value="TJZ75547.1"/>
    <property type="molecule type" value="Genomic_DNA"/>
</dbReference>
<accession>A0A4U0Q3B3</accession>
<proteinExistence type="predicted"/>
<reference evidence="2 3" key="1">
    <citation type="submission" date="2019-04" db="EMBL/GenBank/DDBJ databases">
        <title>Chitiniphilus eburnea sp. nov., a novel chitinolytic bacterium isolated from aquaculture sludge.</title>
        <authorList>
            <person name="Sheng M."/>
        </authorList>
    </citation>
    <scope>NUCLEOTIDE SEQUENCE [LARGE SCALE GENOMIC DNA]</scope>
    <source>
        <strain evidence="2 3">HX-2-15</strain>
    </source>
</reference>
<comment type="caution">
    <text evidence="2">The sequence shown here is derived from an EMBL/GenBank/DDBJ whole genome shotgun (WGS) entry which is preliminary data.</text>
</comment>
<gene>
    <name evidence="2" type="ORF">FAZ21_06425</name>
</gene>
<feature type="region of interest" description="Disordered" evidence="1">
    <location>
        <begin position="1"/>
        <end position="33"/>
    </location>
</feature>
<sequence>MAARVRRAKTQCPVRPTGTIRRGDTTHRTQRGSLAATRAGEVGIKQDGPLPAFPIVTRPALSGTGSGYACH</sequence>
<keyword evidence="3" id="KW-1185">Reference proteome</keyword>
<evidence type="ECO:0000256" key="1">
    <source>
        <dbReference type="SAM" id="MobiDB-lite"/>
    </source>
</evidence>
<evidence type="ECO:0000313" key="2">
    <source>
        <dbReference type="EMBL" id="TJZ75547.1"/>
    </source>
</evidence>
<protein>
    <submittedName>
        <fullName evidence="2">Uncharacterized protein</fullName>
    </submittedName>
</protein>
<organism evidence="2 3">
    <name type="scientific">Chitiniphilus eburneus</name>
    <dbReference type="NCBI Taxonomy" id="2571148"/>
    <lineage>
        <taxon>Bacteria</taxon>
        <taxon>Pseudomonadati</taxon>
        <taxon>Pseudomonadota</taxon>
        <taxon>Betaproteobacteria</taxon>
        <taxon>Neisseriales</taxon>
        <taxon>Chitinibacteraceae</taxon>
        <taxon>Chitiniphilus</taxon>
    </lineage>
</organism>